<name>A0A949JF99_9ACTN</name>
<proteinExistence type="inferred from homology"/>
<dbReference type="CDD" id="cd20014">
    <property type="entry name" value="PBP1_RPA0668_benzoate-like"/>
    <property type="match status" value="1"/>
</dbReference>
<evidence type="ECO:0000313" key="5">
    <source>
        <dbReference type="EMBL" id="MBU7597434.1"/>
    </source>
</evidence>
<accession>A0A949JF99</accession>
<comment type="caution">
    <text evidence="5">The sequence shown here is derived from an EMBL/GenBank/DDBJ whole genome shotgun (WGS) entry which is preliminary data.</text>
</comment>
<dbReference type="PROSITE" id="PS51318">
    <property type="entry name" value="TAT"/>
    <property type="match status" value="1"/>
</dbReference>
<evidence type="ECO:0000256" key="2">
    <source>
        <dbReference type="ARBA" id="ARBA00022729"/>
    </source>
</evidence>
<dbReference type="InterPro" id="IPR028081">
    <property type="entry name" value="Leu-bd"/>
</dbReference>
<evidence type="ECO:0000256" key="3">
    <source>
        <dbReference type="SAM" id="SignalP"/>
    </source>
</evidence>
<dbReference type="InterPro" id="IPR006311">
    <property type="entry name" value="TAT_signal"/>
</dbReference>
<keyword evidence="2 3" id="KW-0732">Signal</keyword>
<evidence type="ECO:0000313" key="6">
    <source>
        <dbReference type="Proteomes" id="UP000694501"/>
    </source>
</evidence>
<dbReference type="InterPro" id="IPR051010">
    <property type="entry name" value="BCAA_transport"/>
</dbReference>
<dbReference type="InterPro" id="IPR028082">
    <property type="entry name" value="Peripla_BP_I"/>
</dbReference>
<reference evidence="5" key="1">
    <citation type="submission" date="2021-06" db="EMBL/GenBank/DDBJ databases">
        <title>Sequencing of actinobacteria type strains.</title>
        <authorList>
            <person name="Nguyen G.-S."/>
            <person name="Wentzel A."/>
        </authorList>
    </citation>
    <scope>NUCLEOTIDE SEQUENCE</scope>
    <source>
        <strain evidence="5">P38-E01</strain>
    </source>
</reference>
<dbReference type="Pfam" id="PF13458">
    <property type="entry name" value="Peripla_BP_6"/>
    <property type="match status" value="1"/>
</dbReference>
<comment type="similarity">
    <text evidence="1">Belongs to the leucine-binding protein family.</text>
</comment>
<feature type="chain" id="PRO_5039586984" evidence="3">
    <location>
        <begin position="31"/>
        <end position="404"/>
    </location>
</feature>
<organism evidence="5 6">
    <name type="scientific">Streptomyces tardus</name>
    <dbReference type="NCBI Taxonomy" id="2780544"/>
    <lineage>
        <taxon>Bacteria</taxon>
        <taxon>Bacillati</taxon>
        <taxon>Actinomycetota</taxon>
        <taxon>Actinomycetes</taxon>
        <taxon>Kitasatosporales</taxon>
        <taxon>Streptomycetaceae</taxon>
        <taxon>Streptomyces</taxon>
    </lineage>
</organism>
<dbReference type="SUPFAM" id="SSF53822">
    <property type="entry name" value="Periplasmic binding protein-like I"/>
    <property type="match status" value="1"/>
</dbReference>
<dbReference type="Proteomes" id="UP000694501">
    <property type="component" value="Unassembled WGS sequence"/>
</dbReference>
<dbReference type="PANTHER" id="PTHR30483:SF6">
    <property type="entry name" value="PERIPLASMIC BINDING PROTEIN OF ABC TRANSPORTER FOR NATURAL AMINO ACIDS"/>
    <property type="match status" value="1"/>
</dbReference>
<protein>
    <submittedName>
        <fullName evidence="5">ABC transporter substrate-binding protein</fullName>
    </submittedName>
</protein>
<dbReference type="RefSeq" id="WP_211041614.1">
    <property type="nucleotide sequence ID" value="NZ_JAELVF020000001.1"/>
</dbReference>
<dbReference type="EMBL" id="JAELVF020000001">
    <property type="protein sequence ID" value="MBU7597434.1"/>
    <property type="molecule type" value="Genomic_DNA"/>
</dbReference>
<evidence type="ECO:0000256" key="1">
    <source>
        <dbReference type="ARBA" id="ARBA00010062"/>
    </source>
</evidence>
<feature type="signal peptide" evidence="3">
    <location>
        <begin position="1"/>
        <end position="30"/>
    </location>
</feature>
<dbReference type="Gene3D" id="3.40.50.2300">
    <property type="match status" value="2"/>
</dbReference>
<dbReference type="PANTHER" id="PTHR30483">
    <property type="entry name" value="LEUCINE-SPECIFIC-BINDING PROTEIN"/>
    <property type="match status" value="1"/>
</dbReference>
<keyword evidence="6" id="KW-1185">Reference proteome</keyword>
<gene>
    <name evidence="5" type="ORF">JGS22_007260</name>
</gene>
<evidence type="ECO:0000259" key="4">
    <source>
        <dbReference type="Pfam" id="PF13458"/>
    </source>
</evidence>
<sequence length="404" mass="42801">MSAQLPLSRRQAIRAAAATGIAALAVPALSACGGSAASDGDGKKLKIGLLVSLSGTYKEVGTDMRDGFQLYLDLNDGKLGGREIELIIADEGDGPPTALPAANKLIKKDKVDVLTGIVGGGSVNAVLPLINKHKIPLVGSNARPEVKDVERVWHTSYLSDEPGIAIAEYIKKEVGGPVYAIGPDYQGGHDELRGFTETFAEVDGVLANPDGKTTWTPFPATTNFTPYFAKIAATDAKAVYCFYAGKAAIDFVKQYAQSDIADIPLYAAGFLTEGSTLPAQGKAAKDIYSVLNYAADLDNAANRKFAAAWTAEHDTQPTTFALASYDAAFVLDRAIADAAKEGEVNPESINKAIAALGKIDSPRGPWEFGEKLHAPVQKWYLRQVREDGDALANVVMQELATLGE</sequence>
<feature type="domain" description="Leucine-binding protein" evidence="4">
    <location>
        <begin position="45"/>
        <end position="388"/>
    </location>
</feature>
<dbReference type="AlphaFoldDB" id="A0A949JF99"/>